<evidence type="ECO:0000313" key="2">
    <source>
        <dbReference type="EMBL" id="RRT81560.1"/>
    </source>
</evidence>
<gene>
    <name evidence="2" type="ORF">B296_00008559</name>
</gene>
<organism evidence="2 3">
    <name type="scientific">Ensete ventricosum</name>
    <name type="common">Abyssinian banana</name>
    <name type="synonym">Musa ensete</name>
    <dbReference type="NCBI Taxonomy" id="4639"/>
    <lineage>
        <taxon>Eukaryota</taxon>
        <taxon>Viridiplantae</taxon>
        <taxon>Streptophyta</taxon>
        <taxon>Embryophyta</taxon>
        <taxon>Tracheophyta</taxon>
        <taxon>Spermatophyta</taxon>
        <taxon>Magnoliopsida</taxon>
        <taxon>Liliopsida</taxon>
        <taxon>Zingiberales</taxon>
        <taxon>Musaceae</taxon>
        <taxon>Ensete</taxon>
    </lineage>
</organism>
<dbReference type="Proteomes" id="UP000287651">
    <property type="component" value="Unassembled WGS sequence"/>
</dbReference>
<protein>
    <submittedName>
        <fullName evidence="2">Uncharacterized protein</fullName>
    </submittedName>
</protein>
<proteinExistence type="predicted"/>
<feature type="non-terminal residue" evidence="2">
    <location>
        <position position="141"/>
    </location>
</feature>
<dbReference type="EMBL" id="AMZH03000883">
    <property type="protein sequence ID" value="RRT81560.1"/>
    <property type="molecule type" value="Genomic_DNA"/>
</dbReference>
<reference evidence="2 3" key="1">
    <citation type="journal article" date="2014" name="Agronomy (Basel)">
        <title>A Draft Genome Sequence for Ensete ventricosum, the Drought-Tolerant Tree Against Hunger.</title>
        <authorList>
            <person name="Harrison J."/>
            <person name="Moore K.A."/>
            <person name="Paszkiewicz K."/>
            <person name="Jones T."/>
            <person name="Grant M."/>
            <person name="Ambacheew D."/>
            <person name="Muzemil S."/>
            <person name="Studholme D.J."/>
        </authorList>
    </citation>
    <scope>NUCLEOTIDE SEQUENCE [LARGE SCALE GENOMIC DNA]</scope>
</reference>
<feature type="compositionally biased region" description="Pro residues" evidence="1">
    <location>
        <begin position="132"/>
        <end position="141"/>
    </location>
</feature>
<sequence length="141" mass="14945">MSPERSFVDSGTERQTGLDHPRPTEEVTAAVPTPNRFWRMMTDPGFPSPASNPTPLMVTTETFLGLTSQVQALAGIVQTIILYLPQLAHSMAHQPAPPAAPPQTKSPMAPNRGIPPGVEAPPPRGAEVLPASPTPTPARSQ</sequence>
<feature type="region of interest" description="Disordered" evidence="1">
    <location>
        <begin position="1"/>
        <end position="53"/>
    </location>
</feature>
<evidence type="ECO:0000256" key="1">
    <source>
        <dbReference type="SAM" id="MobiDB-lite"/>
    </source>
</evidence>
<evidence type="ECO:0000313" key="3">
    <source>
        <dbReference type="Proteomes" id="UP000287651"/>
    </source>
</evidence>
<comment type="caution">
    <text evidence="2">The sequence shown here is derived from an EMBL/GenBank/DDBJ whole genome shotgun (WGS) entry which is preliminary data.</text>
</comment>
<dbReference type="AlphaFoldDB" id="A0A427AZ96"/>
<feature type="region of interest" description="Disordered" evidence="1">
    <location>
        <begin position="91"/>
        <end position="141"/>
    </location>
</feature>
<accession>A0A427AZ96</accession>
<feature type="compositionally biased region" description="Basic and acidic residues" evidence="1">
    <location>
        <begin position="16"/>
        <end position="25"/>
    </location>
</feature>
<name>A0A427AZ96_ENSVE</name>